<dbReference type="SUPFAM" id="SSF52980">
    <property type="entry name" value="Restriction endonuclease-like"/>
    <property type="match status" value="1"/>
</dbReference>
<dbReference type="HAMAP" id="MF_00048">
    <property type="entry name" value="UPF0102"/>
    <property type="match status" value="1"/>
</dbReference>
<name>A0A2M6IT41_9BACT</name>
<dbReference type="PANTHER" id="PTHR34039:SF1">
    <property type="entry name" value="UPF0102 PROTEIN YRAN"/>
    <property type="match status" value="1"/>
</dbReference>
<evidence type="ECO:0000313" key="3">
    <source>
        <dbReference type="EMBL" id="PIQ73044.1"/>
    </source>
</evidence>
<dbReference type="PANTHER" id="PTHR34039">
    <property type="entry name" value="UPF0102 PROTEIN YRAN"/>
    <property type="match status" value="1"/>
</dbReference>
<dbReference type="Gene3D" id="3.40.1350.10">
    <property type="match status" value="1"/>
</dbReference>
<evidence type="ECO:0000313" key="4">
    <source>
        <dbReference type="Proteomes" id="UP000231056"/>
    </source>
</evidence>
<comment type="similarity">
    <text evidence="1 2">Belongs to the UPF0102 family.</text>
</comment>
<dbReference type="AlphaFoldDB" id="A0A2M6IT41"/>
<dbReference type="EMBL" id="PCVM01000110">
    <property type="protein sequence ID" value="PIQ73044.1"/>
    <property type="molecule type" value="Genomic_DNA"/>
</dbReference>
<gene>
    <name evidence="3" type="ORF">COV58_04640</name>
</gene>
<dbReference type="GO" id="GO:0003676">
    <property type="term" value="F:nucleic acid binding"/>
    <property type="evidence" value="ECO:0007669"/>
    <property type="project" value="InterPro"/>
</dbReference>
<protein>
    <recommendedName>
        <fullName evidence="2">UPF0102 protein COV58_04640</fullName>
    </recommendedName>
</protein>
<dbReference type="Proteomes" id="UP000231056">
    <property type="component" value="Unassembled WGS sequence"/>
</dbReference>
<comment type="caution">
    <text evidence="3">The sequence shown here is derived from an EMBL/GenBank/DDBJ whole genome shotgun (WGS) entry which is preliminary data.</text>
</comment>
<dbReference type="InterPro" id="IPR003509">
    <property type="entry name" value="UPF0102_YraN-like"/>
</dbReference>
<dbReference type="InterPro" id="IPR011335">
    <property type="entry name" value="Restrct_endonuc-II-like"/>
</dbReference>
<reference evidence="3 4" key="1">
    <citation type="submission" date="2017-09" db="EMBL/GenBank/DDBJ databases">
        <title>Depth-based differentiation of microbial function through sediment-hosted aquifers and enrichment of novel symbionts in the deep terrestrial subsurface.</title>
        <authorList>
            <person name="Probst A.J."/>
            <person name="Ladd B."/>
            <person name="Jarett J.K."/>
            <person name="Geller-Mcgrath D.E."/>
            <person name="Sieber C.M."/>
            <person name="Emerson J.B."/>
            <person name="Anantharaman K."/>
            <person name="Thomas B.C."/>
            <person name="Malmstrom R."/>
            <person name="Stieglmeier M."/>
            <person name="Klingl A."/>
            <person name="Woyke T."/>
            <person name="Ryan C.M."/>
            <person name="Banfield J.F."/>
        </authorList>
    </citation>
    <scope>NUCLEOTIDE SEQUENCE [LARGE SCALE GENOMIC DNA]</scope>
    <source>
        <strain evidence="3">CG11_big_fil_rev_8_21_14_0_20_36_8</strain>
    </source>
</reference>
<evidence type="ECO:0000256" key="2">
    <source>
        <dbReference type="HAMAP-Rule" id="MF_00048"/>
    </source>
</evidence>
<dbReference type="InterPro" id="IPR011856">
    <property type="entry name" value="tRNA_endonuc-like_dom_sf"/>
</dbReference>
<proteinExistence type="inferred from homology"/>
<organism evidence="3 4">
    <name type="scientific">Candidatus Roizmanbacteria bacterium CG11_big_fil_rev_8_21_14_0_20_36_8</name>
    <dbReference type="NCBI Taxonomy" id="1974856"/>
    <lineage>
        <taxon>Bacteria</taxon>
        <taxon>Candidatus Roizmaniibacteriota</taxon>
    </lineage>
</organism>
<sequence>MMYENKVVGSLGERYAAEYLVKKNFKIIELNPNSRWGELDIVAEKNNIIYFIEVKTRKDIRHGRPYEGVTRTKIQHLRRTIAHYILSHKTLQNRKFQLDVIGILLDQHDVVSELRHYENLEMKM</sequence>
<dbReference type="Pfam" id="PF02021">
    <property type="entry name" value="UPF0102"/>
    <property type="match status" value="1"/>
</dbReference>
<evidence type="ECO:0000256" key="1">
    <source>
        <dbReference type="ARBA" id="ARBA00006738"/>
    </source>
</evidence>
<accession>A0A2M6IT41</accession>